<sequence>MGGAWERQIRSVRNVLASLLTQHAAQLDDKTLRTFMVEVEAIVSCRPLTIETINSPQMPESLTANHLLTIKSKVILSPPGEFQRADLYSRKRWRRVQYPANKSWTRWRNDYLQSLQPRQKWVATQRNLQVDDVVVVMDDNSSRNCWKVVRVEETFPDDDGFVAKVRIKIADRKLDNNGRPVRPVTSLCMAEDKGSPPEEEGNVNQELSAVTEKDEVTTADDEKLDNKSTSLSEKDESKTAKGKLNIENNSSSAMAENQISPTEGKPDFKHELSLVTEEDEVASAKGQQDIKKNIASGGKKNFLAEPSYV</sequence>
<feature type="domain" description="DUF5641" evidence="2">
    <location>
        <begin position="91"/>
        <end position="188"/>
    </location>
</feature>
<evidence type="ECO:0000313" key="3">
    <source>
        <dbReference type="EMBL" id="PFX28614.1"/>
    </source>
</evidence>
<comment type="caution">
    <text evidence="3">The sequence shown here is derived from an EMBL/GenBank/DDBJ whole genome shotgun (WGS) entry which is preliminary data.</text>
</comment>
<name>A0A2B4SD55_STYPI</name>
<dbReference type="PANTHER" id="PTHR47331">
    <property type="entry name" value="PHD-TYPE DOMAIN-CONTAINING PROTEIN"/>
    <property type="match status" value="1"/>
</dbReference>
<accession>A0A2B4SD55</accession>
<dbReference type="AlphaFoldDB" id="A0A2B4SD55"/>
<evidence type="ECO:0000259" key="2">
    <source>
        <dbReference type="Pfam" id="PF18701"/>
    </source>
</evidence>
<dbReference type="STRING" id="50429.A0A2B4SD55"/>
<dbReference type="Proteomes" id="UP000225706">
    <property type="component" value="Unassembled WGS sequence"/>
</dbReference>
<feature type="compositionally biased region" description="Basic and acidic residues" evidence="1">
    <location>
        <begin position="211"/>
        <end position="239"/>
    </location>
</feature>
<dbReference type="InterPro" id="IPR040676">
    <property type="entry name" value="DUF5641"/>
</dbReference>
<feature type="region of interest" description="Disordered" evidence="1">
    <location>
        <begin position="175"/>
        <end position="270"/>
    </location>
</feature>
<organism evidence="3 4">
    <name type="scientific">Stylophora pistillata</name>
    <name type="common">Smooth cauliflower coral</name>
    <dbReference type="NCBI Taxonomy" id="50429"/>
    <lineage>
        <taxon>Eukaryota</taxon>
        <taxon>Metazoa</taxon>
        <taxon>Cnidaria</taxon>
        <taxon>Anthozoa</taxon>
        <taxon>Hexacorallia</taxon>
        <taxon>Scleractinia</taxon>
        <taxon>Astrocoeniina</taxon>
        <taxon>Pocilloporidae</taxon>
        <taxon>Stylophora</taxon>
    </lineage>
</organism>
<keyword evidence="4" id="KW-1185">Reference proteome</keyword>
<dbReference type="EMBL" id="LSMT01000080">
    <property type="protein sequence ID" value="PFX28614.1"/>
    <property type="molecule type" value="Genomic_DNA"/>
</dbReference>
<dbReference type="PANTHER" id="PTHR47331:SF5">
    <property type="entry name" value="RIBONUCLEASE H"/>
    <property type="match status" value="1"/>
</dbReference>
<proteinExistence type="predicted"/>
<protein>
    <recommendedName>
        <fullName evidence="2">DUF5641 domain-containing protein</fullName>
    </recommendedName>
</protein>
<evidence type="ECO:0000313" key="4">
    <source>
        <dbReference type="Proteomes" id="UP000225706"/>
    </source>
</evidence>
<gene>
    <name evidence="3" type="ORF">AWC38_SpisGene6658</name>
</gene>
<dbReference type="Pfam" id="PF18701">
    <property type="entry name" value="DUF5641"/>
    <property type="match status" value="1"/>
</dbReference>
<reference evidence="4" key="1">
    <citation type="journal article" date="2017" name="bioRxiv">
        <title>Comparative analysis of the genomes of Stylophora pistillata and Acropora digitifera provides evidence for extensive differences between species of corals.</title>
        <authorList>
            <person name="Voolstra C.R."/>
            <person name="Li Y."/>
            <person name="Liew Y.J."/>
            <person name="Baumgarten S."/>
            <person name="Zoccola D."/>
            <person name="Flot J.-F."/>
            <person name="Tambutte S."/>
            <person name="Allemand D."/>
            <person name="Aranda M."/>
        </authorList>
    </citation>
    <scope>NUCLEOTIDE SEQUENCE [LARGE SCALE GENOMIC DNA]</scope>
</reference>
<feature type="compositionally biased region" description="Polar residues" evidence="1">
    <location>
        <begin position="246"/>
        <end position="261"/>
    </location>
</feature>
<evidence type="ECO:0000256" key="1">
    <source>
        <dbReference type="SAM" id="MobiDB-lite"/>
    </source>
</evidence>